<dbReference type="HAMAP" id="MF_01384">
    <property type="entry name" value="UreD"/>
    <property type="match status" value="1"/>
</dbReference>
<reference evidence="5" key="1">
    <citation type="journal article" date="2011" name="MBio">
        <title>Novel metabolic attributes of the genus Cyanothece, comprising a group of unicellular nitrogen-fixing Cyanobacteria.</title>
        <authorList>
            <person name="Bandyopadhyay A."/>
            <person name="Elvitigala T."/>
            <person name="Welsh E."/>
            <person name="Stockel J."/>
            <person name="Liberton M."/>
            <person name="Min H."/>
            <person name="Sherman L.A."/>
            <person name="Pakrasi H.B."/>
        </authorList>
    </citation>
    <scope>NUCLEOTIDE SEQUENCE [LARGE SCALE GENOMIC DNA]</scope>
    <source>
        <strain evidence="5">PCC 7822</strain>
    </source>
</reference>
<keyword evidence="5" id="KW-1185">Reference proteome</keyword>
<protein>
    <recommendedName>
        <fullName evidence="3">Urease accessory protein UreD</fullName>
    </recommendedName>
</protein>
<dbReference type="STRING" id="497965.Cyan7822_2696"/>
<dbReference type="EMBL" id="CP002198">
    <property type="protein sequence ID" value="ADN14663.1"/>
    <property type="molecule type" value="Genomic_DNA"/>
</dbReference>
<evidence type="ECO:0000256" key="2">
    <source>
        <dbReference type="ARBA" id="ARBA00023186"/>
    </source>
</evidence>
<keyword evidence="3" id="KW-0963">Cytoplasm</keyword>
<gene>
    <name evidence="3" type="primary">ureD</name>
    <name evidence="4" type="ordered locus">Cyan7822_2696</name>
</gene>
<comment type="function">
    <text evidence="3">Required for maturation of urease via the functional incorporation of the urease nickel metallocenter.</text>
</comment>
<name>E0UK27_GLOV7</name>
<organism evidence="4 5">
    <name type="scientific">Gloeothece verrucosa (strain PCC 7822)</name>
    <name type="common">Cyanothece sp. (strain PCC 7822)</name>
    <dbReference type="NCBI Taxonomy" id="497965"/>
    <lineage>
        <taxon>Bacteria</taxon>
        <taxon>Bacillati</taxon>
        <taxon>Cyanobacteriota</taxon>
        <taxon>Cyanophyceae</taxon>
        <taxon>Oscillatoriophycideae</taxon>
        <taxon>Chroococcales</taxon>
        <taxon>Aphanothecaceae</taxon>
        <taxon>Gloeothece</taxon>
        <taxon>Gloeothece verrucosa</taxon>
    </lineage>
</organism>
<dbReference type="HOGENOM" id="CLU_056339_1_1_3"/>
<dbReference type="OrthoDB" id="9798842at2"/>
<sequence length="272" mass="31149">MLTGKNLEIKTQCDRNGQTIVAHQYTRYPLGISRAFRLDRTNLNRAYLYITSISPGLLANDQLNISLELGANSELYLTDQSATKVHPMQTLGSKATTNYQVEILEEAALEFVPEPIILFKNATLEQKIRIKCHPTAQLFWSEIILPGRLAREEYYEFNSYFNHLEVRSLSGELWFTDAMRLEGKNNLFKDNHLFSSAPILGNIIIIIPQINLELILKTLEKIESDLMIGTSILPQQKGLLIRIIAHSTPQLKSYLQDVLNCLRHLRDYCRVC</sequence>
<dbReference type="RefSeq" id="WP_013322768.1">
    <property type="nucleotide sequence ID" value="NC_014501.1"/>
</dbReference>
<dbReference type="KEGG" id="cyj:Cyan7822_2696"/>
<comment type="similarity">
    <text evidence="1 3">Belongs to the UreD family.</text>
</comment>
<dbReference type="AlphaFoldDB" id="E0UK27"/>
<evidence type="ECO:0000313" key="5">
    <source>
        <dbReference type="Proteomes" id="UP000008206"/>
    </source>
</evidence>
<dbReference type="eggNOG" id="COG0829">
    <property type="taxonomic scope" value="Bacteria"/>
</dbReference>
<comment type="subcellular location">
    <subcellularLocation>
        <location evidence="3">Cytoplasm</location>
    </subcellularLocation>
</comment>
<dbReference type="InterPro" id="IPR002669">
    <property type="entry name" value="UreD"/>
</dbReference>
<dbReference type="Pfam" id="PF01774">
    <property type="entry name" value="UreD"/>
    <property type="match status" value="1"/>
</dbReference>
<dbReference type="PANTHER" id="PTHR33643">
    <property type="entry name" value="UREASE ACCESSORY PROTEIN D"/>
    <property type="match status" value="1"/>
</dbReference>
<proteinExistence type="inferred from homology"/>
<accession>E0UK27</accession>
<dbReference type="Proteomes" id="UP000008206">
    <property type="component" value="Chromosome"/>
</dbReference>
<dbReference type="GO" id="GO:0016151">
    <property type="term" value="F:nickel cation binding"/>
    <property type="evidence" value="ECO:0007669"/>
    <property type="project" value="UniProtKB-UniRule"/>
</dbReference>
<dbReference type="GO" id="GO:0005737">
    <property type="term" value="C:cytoplasm"/>
    <property type="evidence" value="ECO:0007669"/>
    <property type="project" value="UniProtKB-SubCell"/>
</dbReference>
<evidence type="ECO:0000313" key="4">
    <source>
        <dbReference type="EMBL" id="ADN14663.1"/>
    </source>
</evidence>
<evidence type="ECO:0000256" key="1">
    <source>
        <dbReference type="ARBA" id="ARBA00007177"/>
    </source>
</evidence>
<comment type="subunit">
    <text evidence="3">UreD, UreF and UreG form a complex that acts as a GTP-hydrolysis-dependent molecular chaperone, activating the urease apoprotein by helping to assemble the nickel containing metallocenter of UreC. The UreE protein probably delivers the nickel.</text>
</comment>
<evidence type="ECO:0000256" key="3">
    <source>
        <dbReference type="HAMAP-Rule" id="MF_01384"/>
    </source>
</evidence>
<keyword evidence="3" id="KW-0996">Nickel insertion</keyword>
<dbReference type="PANTHER" id="PTHR33643:SF1">
    <property type="entry name" value="UREASE ACCESSORY PROTEIN D"/>
    <property type="match status" value="1"/>
</dbReference>
<keyword evidence="2 3" id="KW-0143">Chaperone</keyword>